<protein>
    <submittedName>
        <fullName evidence="1">Uncharacterized protein</fullName>
    </submittedName>
</protein>
<dbReference type="Proteomes" id="UP000586093">
    <property type="component" value="Unassembled WGS sequence"/>
</dbReference>
<evidence type="ECO:0000313" key="2">
    <source>
        <dbReference type="Proteomes" id="UP000586093"/>
    </source>
</evidence>
<dbReference type="EMBL" id="JACIVI010000001">
    <property type="protein sequence ID" value="MBB1161471.1"/>
    <property type="molecule type" value="Genomic_DNA"/>
</dbReference>
<organism evidence="1 2">
    <name type="scientific">Aquariibacter albus</name>
    <dbReference type="NCBI Taxonomy" id="2759899"/>
    <lineage>
        <taxon>Bacteria</taxon>
        <taxon>Pseudomonadati</taxon>
        <taxon>Pseudomonadota</taxon>
        <taxon>Betaproteobacteria</taxon>
        <taxon>Burkholderiales</taxon>
        <taxon>Sphaerotilaceae</taxon>
        <taxon>Aquariibacter</taxon>
    </lineage>
</organism>
<dbReference type="RefSeq" id="WP_182662287.1">
    <property type="nucleotide sequence ID" value="NZ_JACIVI010000001.1"/>
</dbReference>
<sequence>MPLTHYYADAYLAPLVTEEREARAAADVAELGTLPAAWVARLVVARAYVLTCLESQRAADDTFSAKLSAYRKEWDSTLAQARAAQAAADAASGGTGSASIYTVALERA</sequence>
<accession>A0A839HR03</accession>
<dbReference type="AlphaFoldDB" id="A0A839HR03"/>
<gene>
    <name evidence="1" type="ORF">H4F90_05700</name>
</gene>
<reference evidence="1 2" key="1">
    <citation type="submission" date="2020-08" db="EMBL/GenBank/DDBJ databases">
        <title>Aquariorum lacteus gen. nov., sp. nov., a new member of the family Comamonadaceae, isolated from freshwater aquarium.</title>
        <authorList>
            <person name="Chun S.-J."/>
        </authorList>
    </citation>
    <scope>NUCLEOTIDE SEQUENCE [LARGE SCALE GENOMIC DNA]</scope>
    <source>
        <strain evidence="1 2">SJAQ100</strain>
    </source>
</reference>
<name>A0A839HR03_9BURK</name>
<proteinExistence type="predicted"/>
<comment type="caution">
    <text evidence="1">The sequence shown here is derived from an EMBL/GenBank/DDBJ whole genome shotgun (WGS) entry which is preliminary data.</text>
</comment>
<evidence type="ECO:0000313" key="1">
    <source>
        <dbReference type="EMBL" id="MBB1161471.1"/>
    </source>
</evidence>
<keyword evidence="2" id="KW-1185">Reference proteome</keyword>